<evidence type="ECO:0000313" key="3">
    <source>
        <dbReference type="Proteomes" id="UP001054252"/>
    </source>
</evidence>
<comment type="caution">
    <text evidence="2">The sequence shown here is derived from an EMBL/GenBank/DDBJ whole genome shotgun (WGS) entry which is preliminary data.</text>
</comment>
<dbReference type="AlphaFoldDB" id="A0AAV5M1I3"/>
<feature type="signal peptide" evidence="1">
    <location>
        <begin position="1"/>
        <end position="22"/>
    </location>
</feature>
<sequence length="93" mass="10706">MDFLWVLENYQLLFWLAHLGWQAECLFNPQPGDLTVLVEDMTWREYQALGDMLHAKNDVLVDLTVCGGRLFCHTSISGIKVDIENFFNNEAAN</sequence>
<name>A0AAV5M1I3_9ROSI</name>
<dbReference type="EMBL" id="BPVZ01000171">
    <property type="protein sequence ID" value="GKV43641.1"/>
    <property type="molecule type" value="Genomic_DNA"/>
</dbReference>
<feature type="chain" id="PRO_5043517811" evidence="1">
    <location>
        <begin position="23"/>
        <end position="93"/>
    </location>
</feature>
<dbReference type="Proteomes" id="UP001054252">
    <property type="component" value="Unassembled WGS sequence"/>
</dbReference>
<gene>
    <name evidence="2" type="ORF">SLEP1_g50904</name>
</gene>
<accession>A0AAV5M1I3</accession>
<proteinExistence type="predicted"/>
<evidence type="ECO:0000256" key="1">
    <source>
        <dbReference type="SAM" id="SignalP"/>
    </source>
</evidence>
<keyword evidence="1" id="KW-0732">Signal</keyword>
<keyword evidence="3" id="KW-1185">Reference proteome</keyword>
<protein>
    <submittedName>
        <fullName evidence="2">Uncharacterized protein</fullName>
    </submittedName>
</protein>
<evidence type="ECO:0000313" key="2">
    <source>
        <dbReference type="EMBL" id="GKV43641.1"/>
    </source>
</evidence>
<reference evidence="2 3" key="1">
    <citation type="journal article" date="2021" name="Commun. Biol.">
        <title>The genome of Shorea leprosula (Dipterocarpaceae) highlights the ecological relevance of drought in aseasonal tropical rainforests.</title>
        <authorList>
            <person name="Ng K.K.S."/>
            <person name="Kobayashi M.J."/>
            <person name="Fawcett J.A."/>
            <person name="Hatakeyama M."/>
            <person name="Paape T."/>
            <person name="Ng C.H."/>
            <person name="Ang C.C."/>
            <person name="Tnah L.H."/>
            <person name="Lee C.T."/>
            <person name="Nishiyama T."/>
            <person name="Sese J."/>
            <person name="O'Brien M.J."/>
            <person name="Copetti D."/>
            <person name="Mohd Noor M.I."/>
            <person name="Ong R.C."/>
            <person name="Putra M."/>
            <person name="Sireger I.Z."/>
            <person name="Indrioko S."/>
            <person name="Kosugi Y."/>
            <person name="Izuno A."/>
            <person name="Isagi Y."/>
            <person name="Lee S.L."/>
            <person name="Shimizu K.K."/>
        </authorList>
    </citation>
    <scope>NUCLEOTIDE SEQUENCE [LARGE SCALE GENOMIC DNA]</scope>
    <source>
        <strain evidence="2">214</strain>
    </source>
</reference>
<organism evidence="2 3">
    <name type="scientific">Rubroshorea leprosula</name>
    <dbReference type="NCBI Taxonomy" id="152421"/>
    <lineage>
        <taxon>Eukaryota</taxon>
        <taxon>Viridiplantae</taxon>
        <taxon>Streptophyta</taxon>
        <taxon>Embryophyta</taxon>
        <taxon>Tracheophyta</taxon>
        <taxon>Spermatophyta</taxon>
        <taxon>Magnoliopsida</taxon>
        <taxon>eudicotyledons</taxon>
        <taxon>Gunneridae</taxon>
        <taxon>Pentapetalae</taxon>
        <taxon>rosids</taxon>
        <taxon>malvids</taxon>
        <taxon>Malvales</taxon>
        <taxon>Dipterocarpaceae</taxon>
        <taxon>Rubroshorea</taxon>
    </lineage>
</organism>